<dbReference type="GO" id="GO:0005737">
    <property type="term" value="C:cytoplasm"/>
    <property type="evidence" value="ECO:0007669"/>
    <property type="project" value="TreeGrafter"/>
</dbReference>
<evidence type="ECO:0000313" key="1">
    <source>
        <dbReference type="EMBL" id="QHT38461.1"/>
    </source>
</evidence>
<dbReference type="AlphaFoldDB" id="A0A6C0FC69"/>
<reference evidence="1" key="1">
    <citation type="journal article" date="2020" name="Nature">
        <title>Giant virus diversity and host interactions through global metagenomics.</title>
        <authorList>
            <person name="Schulz F."/>
            <person name="Roux S."/>
            <person name="Paez-Espino D."/>
            <person name="Jungbluth S."/>
            <person name="Walsh D.A."/>
            <person name="Denef V.J."/>
            <person name="McMahon K.D."/>
            <person name="Konstantinidis K.T."/>
            <person name="Eloe-Fadrosh E.A."/>
            <person name="Kyrpides N.C."/>
            <person name="Woyke T."/>
        </authorList>
    </citation>
    <scope>NUCLEOTIDE SEQUENCE</scope>
    <source>
        <strain evidence="1">GVMAG-S-ERX556101-89</strain>
    </source>
</reference>
<protein>
    <recommendedName>
        <fullName evidence="2">PNPLA domain-containing protein</fullName>
    </recommendedName>
</protein>
<proteinExistence type="predicted"/>
<dbReference type="InterPro" id="IPR033562">
    <property type="entry name" value="PLPL"/>
</dbReference>
<dbReference type="InterPro" id="IPR016035">
    <property type="entry name" value="Acyl_Trfase/lysoPLipase"/>
</dbReference>
<organism evidence="1">
    <name type="scientific">viral metagenome</name>
    <dbReference type="NCBI Taxonomy" id="1070528"/>
    <lineage>
        <taxon>unclassified sequences</taxon>
        <taxon>metagenomes</taxon>
        <taxon>organismal metagenomes</taxon>
    </lineage>
</organism>
<dbReference type="GO" id="GO:0019433">
    <property type="term" value="P:triglyceride catabolic process"/>
    <property type="evidence" value="ECO:0007669"/>
    <property type="project" value="TreeGrafter"/>
</dbReference>
<dbReference type="PANTHER" id="PTHR12406:SF7">
    <property type="entry name" value="PATATIN-LIKE PHOSPHOLIPASE DOMAIN-CONTAINING PROTEIN 4"/>
    <property type="match status" value="1"/>
</dbReference>
<sequence length="259" mass="29565">MLIKRLTSLFLFLGENLFNPQQVRPYNIEGEIHFTSGALGVFYQAGISKFLKEQYEMSHYDFSGISAGSWCSMFLASNITSLQMDNIIEGLTKGSIDDNNFWTKGSELAKIIILNEDFDIDYSRLKIGITQLTPFPKKKYVTEFNNKEDVVDACIASSHIPILSGNIATNYKDVLSLDGAIWGEGKLVRKNAILNFSPDIWGKKYDLENLLDFNASNIKKLYAEGYNDTKKNKNMLDQLFIRKRDNVSLKPKLVRIFWL</sequence>
<dbReference type="GO" id="GO:0055088">
    <property type="term" value="P:lipid homeostasis"/>
    <property type="evidence" value="ECO:0007669"/>
    <property type="project" value="TreeGrafter"/>
</dbReference>
<dbReference type="GO" id="GO:0004806">
    <property type="term" value="F:triacylglycerol lipase activity"/>
    <property type="evidence" value="ECO:0007669"/>
    <property type="project" value="TreeGrafter"/>
</dbReference>
<dbReference type="PANTHER" id="PTHR12406">
    <property type="entry name" value="CALCIUM-INDEPENDENT PHOSPHOLIPASE A2 IPLA2 -RELATED"/>
    <property type="match status" value="1"/>
</dbReference>
<dbReference type="GO" id="GO:0005811">
    <property type="term" value="C:lipid droplet"/>
    <property type="evidence" value="ECO:0007669"/>
    <property type="project" value="TreeGrafter"/>
</dbReference>
<dbReference type="GO" id="GO:0016020">
    <property type="term" value="C:membrane"/>
    <property type="evidence" value="ECO:0007669"/>
    <property type="project" value="TreeGrafter"/>
</dbReference>
<name>A0A6C0FC69_9ZZZZ</name>
<accession>A0A6C0FC69</accession>
<dbReference type="SUPFAM" id="SSF52151">
    <property type="entry name" value="FabD/lysophospholipase-like"/>
    <property type="match status" value="1"/>
</dbReference>
<evidence type="ECO:0008006" key="2">
    <source>
        <dbReference type="Google" id="ProtNLM"/>
    </source>
</evidence>
<dbReference type="EMBL" id="MN738830">
    <property type="protein sequence ID" value="QHT38461.1"/>
    <property type="molecule type" value="Genomic_DNA"/>
</dbReference>